<name>A0ABP3MFF4_SACER</name>
<keyword evidence="3" id="KW-0489">Methyltransferase</keyword>
<dbReference type="Proteomes" id="UP001500729">
    <property type="component" value="Unassembled WGS sequence"/>
</dbReference>
<organism evidence="3 4">
    <name type="scientific">Saccharopolyspora erythraea</name>
    <name type="common">Streptomyces erythraeus</name>
    <dbReference type="NCBI Taxonomy" id="1836"/>
    <lineage>
        <taxon>Bacteria</taxon>
        <taxon>Bacillati</taxon>
        <taxon>Actinomycetota</taxon>
        <taxon>Actinomycetes</taxon>
        <taxon>Pseudonocardiales</taxon>
        <taxon>Pseudonocardiaceae</taxon>
        <taxon>Saccharopolyspora</taxon>
    </lineage>
</organism>
<evidence type="ECO:0000313" key="4">
    <source>
        <dbReference type="Proteomes" id="UP001500729"/>
    </source>
</evidence>
<comment type="caution">
    <text evidence="3">The sequence shown here is derived from an EMBL/GenBank/DDBJ whole genome shotgun (WGS) entry which is preliminary data.</text>
</comment>
<dbReference type="SUPFAM" id="SSF53335">
    <property type="entry name" value="S-adenosyl-L-methionine-dependent methyltransferases"/>
    <property type="match status" value="1"/>
</dbReference>
<dbReference type="InterPro" id="IPR016718">
    <property type="entry name" value="rRNA_m1G-MeTrfase_A_prd"/>
</dbReference>
<dbReference type="CDD" id="cd02440">
    <property type="entry name" value="AdoMet_MTases"/>
    <property type="match status" value="1"/>
</dbReference>
<proteinExistence type="predicted"/>
<gene>
    <name evidence="3" type="ORF">GCM10009533_18200</name>
</gene>
<dbReference type="InterPro" id="IPR041698">
    <property type="entry name" value="Methyltransf_25"/>
</dbReference>
<protein>
    <submittedName>
        <fullName evidence="3">Methyltransferase domain-containing protein</fullName>
    </submittedName>
</protein>
<sequence>MLDDVVGVLVCPHCGAELAAAGQSLRCASGHVFDLARQGYVSLLTGHPPAATGDTAAMVAARAAFLAAGHYDPIADQVRDAVAEARPEGGCVVDVGAGTGHYLARVVDAIPGTGLALDVSKYACRRAAKIHPRVGAAVADAWRALPVRSAGASAVLNVFAPRNAAEMHRVLRPGGRLVVVTPNPGHLGGLVAELGLLSVDERKQERLDQQLGGLFEPVGQRTCEFTMRLDRAEAEAVVGMGPSAWHSSAEDIGARIAALPEPVPVTASVTVSVYRRE</sequence>
<dbReference type="EMBL" id="BAAAGS010000008">
    <property type="protein sequence ID" value="GAA0519394.1"/>
    <property type="molecule type" value="Genomic_DNA"/>
</dbReference>
<dbReference type="GO" id="GO:0032259">
    <property type="term" value="P:methylation"/>
    <property type="evidence" value="ECO:0007669"/>
    <property type="project" value="UniProtKB-KW"/>
</dbReference>
<dbReference type="Pfam" id="PF13649">
    <property type="entry name" value="Methyltransf_25"/>
    <property type="match status" value="1"/>
</dbReference>
<feature type="domain" description="23S rRNA (guanine(745)-N(1))-methyltransferase N-terminal" evidence="2">
    <location>
        <begin position="10"/>
        <end position="44"/>
    </location>
</feature>
<dbReference type="PIRSF" id="PIRSF018249">
    <property type="entry name" value="MyrA_prd"/>
    <property type="match status" value="1"/>
</dbReference>
<dbReference type="Pfam" id="PF21302">
    <property type="entry name" value="Zn_ribbon_RlmA"/>
    <property type="match status" value="1"/>
</dbReference>
<keyword evidence="3" id="KW-0808">Transferase</keyword>
<dbReference type="InterPro" id="IPR048647">
    <property type="entry name" value="RlmA_N"/>
</dbReference>
<dbReference type="RefSeq" id="WP_009942508.1">
    <property type="nucleotide sequence ID" value="NZ_BAAAGS010000008.1"/>
</dbReference>
<feature type="domain" description="Methyltransferase" evidence="1">
    <location>
        <begin position="92"/>
        <end position="175"/>
    </location>
</feature>
<keyword evidence="4" id="KW-1185">Reference proteome</keyword>
<accession>A0ABP3MFF4</accession>
<evidence type="ECO:0000313" key="3">
    <source>
        <dbReference type="EMBL" id="GAA0519394.1"/>
    </source>
</evidence>
<evidence type="ECO:0000259" key="1">
    <source>
        <dbReference type="Pfam" id="PF13649"/>
    </source>
</evidence>
<dbReference type="InterPro" id="IPR029063">
    <property type="entry name" value="SAM-dependent_MTases_sf"/>
</dbReference>
<dbReference type="Gene3D" id="3.40.50.150">
    <property type="entry name" value="Vaccinia Virus protein VP39"/>
    <property type="match status" value="1"/>
</dbReference>
<reference evidence="4" key="1">
    <citation type="journal article" date="2019" name="Int. J. Syst. Evol. Microbiol.">
        <title>The Global Catalogue of Microorganisms (GCM) 10K type strain sequencing project: providing services to taxonomists for standard genome sequencing and annotation.</title>
        <authorList>
            <consortium name="The Broad Institute Genomics Platform"/>
            <consortium name="The Broad Institute Genome Sequencing Center for Infectious Disease"/>
            <person name="Wu L."/>
            <person name="Ma J."/>
        </authorList>
    </citation>
    <scope>NUCLEOTIDE SEQUENCE [LARGE SCALE GENOMIC DNA]</scope>
    <source>
        <strain evidence="4">JCM 10303</strain>
    </source>
</reference>
<evidence type="ECO:0000259" key="2">
    <source>
        <dbReference type="Pfam" id="PF21302"/>
    </source>
</evidence>
<dbReference type="GO" id="GO:0008168">
    <property type="term" value="F:methyltransferase activity"/>
    <property type="evidence" value="ECO:0007669"/>
    <property type="project" value="UniProtKB-KW"/>
</dbReference>